<dbReference type="InterPro" id="IPR050887">
    <property type="entry name" value="Beta-mannosidase_GH2"/>
</dbReference>
<evidence type="ECO:0000313" key="6">
    <source>
        <dbReference type="EMBL" id="TSJ85764.1"/>
    </source>
</evidence>
<dbReference type="EC" id="3.2.1.25" evidence="2"/>
<dbReference type="InterPro" id="IPR008979">
    <property type="entry name" value="Galactose-bd-like_sf"/>
</dbReference>
<dbReference type="Gene3D" id="2.60.120.260">
    <property type="entry name" value="Galactose-binding domain-like"/>
    <property type="match status" value="1"/>
</dbReference>
<dbReference type="GO" id="GO:0006516">
    <property type="term" value="P:glycoprotein catabolic process"/>
    <property type="evidence" value="ECO:0007669"/>
    <property type="project" value="TreeGrafter"/>
</dbReference>
<dbReference type="EMBL" id="VMHJ01000002">
    <property type="protein sequence ID" value="TSJ85764.1"/>
    <property type="molecule type" value="Genomic_DNA"/>
</dbReference>
<dbReference type="SUPFAM" id="SSF51445">
    <property type="entry name" value="(Trans)glycosidases"/>
    <property type="match status" value="1"/>
</dbReference>
<dbReference type="SUPFAM" id="SSF49785">
    <property type="entry name" value="Galactose-binding domain-like"/>
    <property type="match status" value="1"/>
</dbReference>
<dbReference type="GO" id="GO:0005975">
    <property type="term" value="P:carbohydrate metabolic process"/>
    <property type="evidence" value="ECO:0007669"/>
    <property type="project" value="UniProtKB-ARBA"/>
</dbReference>
<dbReference type="AlphaFoldDB" id="A0A556RA43"/>
<accession>A0A556RA43</accession>
<dbReference type="InterPro" id="IPR013783">
    <property type="entry name" value="Ig-like_fold"/>
</dbReference>
<comment type="caution">
    <text evidence="6">The sequence shown here is derived from an EMBL/GenBank/DDBJ whole genome shotgun (WGS) entry which is preliminary data.</text>
</comment>
<evidence type="ECO:0000256" key="2">
    <source>
        <dbReference type="ARBA" id="ARBA00012754"/>
    </source>
</evidence>
<dbReference type="SUPFAM" id="SSF49303">
    <property type="entry name" value="beta-Galactosidase/glucuronidase domain"/>
    <property type="match status" value="1"/>
</dbReference>
<dbReference type="FunFam" id="3.20.20.80:FF:000050">
    <property type="entry name" value="Beta-mannosidase B"/>
    <property type="match status" value="1"/>
</dbReference>
<evidence type="ECO:0000256" key="3">
    <source>
        <dbReference type="ARBA" id="ARBA00022801"/>
    </source>
</evidence>
<evidence type="ECO:0000256" key="1">
    <source>
        <dbReference type="ARBA" id="ARBA00000829"/>
    </source>
</evidence>
<dbReference type="InterPro" id="IPR017853">
    <property type="entry name" value="GH"/>
</dbReference>
<dbReference type="InterPro" id="IPR036156">
    <property type="entry name" value="Beta-gal/glucu_dom_sf"/>
</dbReference>
<keyword evidence="4" id="KW-0326">Glycosidase</keyword>
<evidence type="ECO:0000259" key="5">
    <source>
        <dbReference type="Pfam" id="PF22666"/>
    </source>
</evidence>
<feature type="domain" description="Beta-mannosidase-like galactose-binding" evidence="5">
    <location>
        <begin position="37"/>
        <end position="190"/>
    </location>
</feature>
<evidence type="ECO:0000313" key="7">
    <source>
        <dbReference type="Proteomes" id="UP000317536"/>
    </source>
</evidence>
<sequence>MLTHHPSTFTPLDGAWTMTALNPQAAPEDLRDRLANGVEARVPGEATMDLLRAGLIGDPYDGDNEQAQQWIGDVDWQFTCRFDWHDDGSQRHDLVAYGLDTVAALELNGRPVGSTQNAYRSYRWDVRDLLKEGGNTLVVSFTSPVREGERRQAILGYYPHDNHPFNQLRKAASSFGWDWGIDVANAGIWQPIGIDSWSGVRIAQVRPLVDVDDQGEGLLTVDVDLERAGGRGRPGIDETARPGTQSGGIPVRVHLGGNGADVQACSYLRAGADTVRLVLRVPDVQLWWPLGYGDHPLYTVDVTAGQEEAAAGSNESRPQAMWTGRVGFRTVSVDTAADENGRPFRISVNGVPVHAHGYNWIPDDAFMTRMNRDRYQRRMEDLVESNSNMVRIWGGGYYESDDFYDMADENGVMVWQDFMFACAAYPEDPDNWSEVEAEAREQIGRLSPHPSLVVWNGSNENYTAYADWGGFKNALADPSAAPNAYGYGERPWGDGYYSDLFPRLFAQLDPTRIYLPSSPMSFTKYTSPNKDNDGTVHIWDVWNNKDYRAYRDYKPRFADEFGYQAPPAWSTLTRVVHDSPLDPFGTQMLVHQKAIDGNIKLSRGMRSHLTPGDFYDISYGGVVNGHRSDGPHSWLIPSDRWEDIEDWHWACQLQQAQAIRFGVEYMRSLEPVNAGTLVWQLNDDWPVISWAAVDYDGHRKPLWFASRDFFTPRLASIQPEVSEKYRAEHSWAGMPVDPDQLALVMVNDTRQAWEGQWRVERRRLDGTVLADQIARVSIPAGGQAQVVLEAAVATFGDPAQEILVANSDQPGFARVIYNPAEVVDQTLRPDPLEASIEAEDCGYRLTLTARTYARDVFCMVDKVDPAASIDGGMATLLPGESVVWHITSAPVDDPETFLSPKVLRTANDLHRQQL</sequence>
<proteinExistence type="predicted"/>
<protein>
    <recommendedName>
        <fullName evidence="2">beta-mannosidase</fullName>
        <ecNumber evidence="2">3.2.1.25</ecNumber>
    </recommendedName>
</protein>
<keyword evidence="3 6" id="KW-0378">Hydrolase</keyword>
<reference evidence="6 7" key="1">
    <citation type="submission" date="2019-07" db="EMBL/GenBank/DDBJ databases">
        <title>Bifidobacterium asteroides genomes.</title>
        <authorList>
            <person name="Zheng H."/>
        </authorList>
    </citation>
    <scope>NUCLEOTIDE SEQUENCE [LARGE SCALE GENOMIC DNA]</scope>
    <source>
        <strain evidence="6 7">W8111</strain>
    </source>
</reference>
<comment type="catalytic activity">
    <reaction evidence="1">
        <text>Hydrolysis of terminal, non-reducing beta-D-mannose residues in beta-D-mannosides.</text>
        <dbReference type="EC" id="3.2.1.25"/>
    </reaction>
</comment>
<dbReference type="Gene3D" id="2.60.40.10">
    <property type="entry name" value="Immunoglobulins"/>
    <property type="match status" value="1"/>
</dbReference>
<dbReference type="GO" id="GO:0004567">
    <property type="term" value="F:beta-mannosidase activity"/>
    <property type="evidence" value="ECO:0007669"/>
    <property type="project" value="UniProtKB-EC"/>
</dbReference>
<evidence type="ECO:0000256" key="4">
    <source>
        <dbReference type="ARBA" id="ARBA00023295"/>
    </source>
</evidence>
<gene>
    <name evidence="6" type="ORF">FPK29_05270</name>
</gene>
<dbReference type="Pfam" id="PF22666">
    <property type="entry name" value="Glyco_hydro_2_N2"/>
    <property type="match status" value="1"/>
</dbReference>
<dbReference type="PANTHER" id="PTHR43730:SF1">
    <property type="entry name" value="BETA-MANNOSIDASE"/>
    <property type="match status" value="1"/>
</dbReference>
<dbReference type="PANTHER" id="PTHR43730">
    <property type="entry name" value="BETA-MANNOSIDASE"/>
    <property type="match status" value="1"/>
</dbReference>
<organism evidence="6 7">
    <name type="scientific">Bifidobacterium asteroides</name>
    <dbReference type="NCBI Taxonomy" id="1684"/>
    <lineage>
        <taxon>Bacteria</taxon>
        <taxon>Bacillati</taxon>
        <taxon>Actinomycetota</taxon>
        <taxon>Actinomycetes</taxon>
        <taxon>Bifidobacteriales</taxon>
        <taxon>Bifidobacteriaceae</taxon>
        <taxon>Bifidobacterium</taxon>
    </lineage>
</organism>
<dbReference type="Proteomes" id="UP000317536">
    <property type="component" value="Unassembled WGS sequence"/>
</dbReference>
<dbReference type="InterPro" id="IPR054593">
    <property type="entry name" value="Beta-mannosidase-like_N2"/>
</dbReference>
<name>A0A556RA43_9BIFI</name>
<dbReference type="Gene3D" id="3.20.20.80">
    <property type="entry name" value="Glycosidases"/>
    <property type="match status" value="1"/>
</dbReference>